<dbReference type="Proteomes" id="UP000266841">
    <property type="component" value="Unassembled WGS sequence"/>
</dbReference>
<evidence type="ECO:0000313" key="3">
    <source>
        <dbReference type="Proteomes" id="UP000266841"/>
    </source>
</evidence>
<protein>
    <submittedName>
        <fullName evidence="2">Uncharacterized protein</fullName>
    </submittedName>
</protein>
<sequence length="128" mass="13967">MGAHELANLLKSELGGRSKEVLVLSSDNLKRRDRTPQDCGYYIEFKNGRTIRHDFDSSEDCKAFVAALNGGETQPVVTEEAEARAEQAAADLLAELGPDDSPSNNPHGNGQIKKSKKKTKKKGGKKKK</sequence>
<organism evidence="2 3">
    <name type="scientific">Thalassiosira oceanica</name>
    <name type="common">Marine diatom</name>
    <dbReference type="NCBI Taxonomy" id="159749"/>
    <lineage>
        <taxon>Eukaryota</taxon>
        <taxon>Sar</taxon>
        <taxon>Stramenopiles</taxon>
        <taxon>Ochrophyta</taxon>
        <taxon>Bacillariophyta</taxon>
        <taxon>Coscinodiscophyceae</taxon>
        <taxon>Thalassiosirophycidae</taxon>
        <taxon>Thalassiosirales</taxon>
        <taxon>Thalassiosiraceae</taxon>
        <taxon>Thalassiosira</taxon>
    </lineage>
</organism>
<dbReference type="EMBL" id="AGNL01029116">
    <property type="protein sequence ID" value="EJK57201.1"/>
    <property type="molecule type" value="Genomic_DNA"/>
</dbReference>
<keyword evidence="3" id="KW-1185">Reference proteome</keyword>
<comment type="caution">
    <text evidence="2">The sequence shown here is derived from an EMBL/GenBank/DDBJ whole genome shotgun (WGS) entry which is preliminary data.</text>
</comment>
<evidence type="ECO:0000256" key="1">
    <source>
        <dbReference type="SAM" id="MobiDB-lite"/>
    </source>
</evidence>
<dbReference type="AlphaFoldDB" id="K0S8M1"/>
<name>K0S8M1_THAOC</name>
<feature type="region of interest" description="Disordered" evidence="1">
    <location>
        <begin position="75"/>
        <end position="128"/>
    </location>
</feature>
<feature type="compositionally biased region" description="Basic residues" evidence="1">
    <location>
        <begin position="113"/>
        <end position="128"/>
    </location>
</feature>
<dbReference type="eggNOG" id="ENOG502SC8I">
    <property type="taxonomic scope" value="Eukaryota"/>
</dbReference>
<gene>
    <name evidence="2" type="ORF">THAOC_22783</name>
</gene>
<feature type="compositionally biased region" description="Low complexity" evidence="1">
    <location>
        <begin position="86"/>
        <end position="96"/>
    </location>
</feature>
<reference evidence="2 3" key="1">
    <citation type="journal article" date="2012" name="Genome Biol.">
        <title>Genome and low-iron response of an oceanic diatom adapted to chronic iron limitation.</title>
        <authorList>
            <person name="Lommer M."/>
            <person name="Specht M."/>
            <person name="Roy A.S."/>
            <person name="Kraemer L."/>
            <person name="Andreson R."/>
            <person name="Gutowska M.A."/>
            <person name="Wolf J."/>
            <person name="Bergner S.V."/>
            <person name="Schilhabel M.B."/>
            <person name="Klostermeier U.C."/>
            <person name="Beiko R.G."/>
            <person name="Rosenstiel P."/>
            <person name="Hippler M."/>
            <person name="Laroche J."/>
        </authorList>
    </citation>
    <scope>NUCLEOTIDE SEQUENCE [LARGE SCALE GENOMIC DNA]</scope>
    <source>
        <strain evidence="2 3">CCMP1005</strain>
    </source>
</reference>
<accession>K0S8M1</accession>
<proteinExistence type="predicted"/>
<evidence type="ECO:0000313" key="2">
    <source>
        <dbReference type="EMBL" id="EJK57201.1"/>
    </source>
</evidence>